<feature type="domain" description="FAD-binding" evidence="5">
    <location>
        <begin position="46"/>
        <end position="377"/>
    </location>
</feature>
<keyword evidence="6" id="KW-0503">Monooxygenase</keyword>
<evidence type="ECO:0000256" key="4">
    <source>
        <dbReference type="SAM" id="MobiDB-lite"/>
    </source>
</evidence>
<gene>
    <name evidence="6" type="ORF">GCM10023335_09360</name>
</gene>
<dbReference type="EMBL" id="BAABKB010000002">
    <property type="protein sequence ID" value="GAA4998084.1"/>
    <property type="molecule type" value="Genomic_DNA"/>
</dbReference>
<dbReference type="InterPro" id="IPR002938">
    <property type="entry name" value="FAD-bd"/>
</dbReference>
<dbReference type="Pfam" id="PF01494">
    <property type="entry name" value="FAD_binding_3"/>
    <property type="match status" value="1"/>
</dbReference>
<accession>A0ABP9IHF4</accession>
<feature type="region of interest" description="Disordered" evidence="4">
    <location>
        <begin position="1"/>
        <end position="24"/>
    </location>
</feature>
<keyword evidence="3" id="KW-0274">FAD</keyword>
<keyword evidence="2" id="KW-0285">Flavoprotein</keyword>
<evidence type="ECO:0000313" key="6">
    <source>
        <dbReference type="EMBL" id="GAA4998084.1"/>
    </source>
</evidence>
<feature type="compositionally biased region" description="Basic and acidic residues" evidence="4">
    <location>
        <begin position="1"/>
        <end position="11"/>
    </location>
</feature>
<reference evidence="7" key="1">
    <citation type="journal article" date="2019" name="Int. J. Syst. Evol. Microbiol.">
        <title>The Global Catalogue of Microorganisms (GCM) 10K type strain sequencing project: providing services to taxonomists for standard genome sequencing and annotation.</title>
        <authorList>
            <consortium name="The Broad Institute Genomics Platform"/>
            <consortium name="The Broad Institute Genome Sequencing Center for Infectious Disease"/>
            <person name="Wu L."/>
            <person name="Ma J."/>
        </authorList>
    </citation>
    <scope>NUCLEOTIDE SEQUENCE [LARGE SCALE GENOMIC DNA]</scope>
    <source>
        <strain evidence="7">JCM 18409</strain>
    </source>
</reference>
<proteinExistence type="predicted"/>
<dbReference type="Gene3D" id="3.30.70.2450">
    <property type="match status" value="1"/>
</dbReference>
<comment type="cofactor">
    <cofactor evidence="1">
        <name>FAD</name>
        <dbReference type="ChEBI" id="CHEBI:57692"/>
    </cofactor>
</comment>
<comment type="caution">
    <text evidence="6">The sequence shown here is derived from an EMBL/GenBank/DDBJ whole genome shotgun (WGS) entry which is preliminary data.</text>
</comment>
<dbReference type="Pfam" id="PF21274">
    <property type="entry name" value="Rng_hyd_C"/>
    <property type="match status" value="1"/>
</dbReference>
<dbReference type="InterPro" id="IPR050641">
    <property type="entry name" value="RIFMO-like"/>
</dbReference>
<feature type="region of interest" description="Disordered" evidence="4">
    <location>
        <begin position="520"/>
        <end position="568"/>
    </location>
</feature>
<dbReference type="Gene3D" id="3.40.30.120">
    <property type="match status" value="1"/>
</dbReference>
<dbReference type="PANTHER" id="PTHR43004:SF19">
    <property type="entry name" value="BINDING MONOOXYGENASE, PUTATIVE (JCVI)-RELATED"/>
    <property type="match status" value="1"/>
</dbReference>
<evidence type="ECO:0000256" key="1">
    <source>
        <dbReference type="ARBA" id="ARBA00001974"/>
    </source>
</evidence>
<protein>
    <submittedName>
        <fullName evidence="6">FAD-dependent monooxygenase</fullName>
    </submittedName>
</protein>
<dbReference type="Proteomes" id="UP001501759">
    <property type="component" value="Unassembled WGS sequence"/>
</dbReference>
<organism evidence="6 7">
    <name type="scientific">Streptomyces siamensis</name>
    <dbReference type="NCBI Taxonomy" id="1274986"/>
    <lineage>
        <taxon>Bacteria</taxon>
        <taxon>Bacillati</taxon>
        <taxon>Actinomycetota</taxon>
        <taxon>Actinomycetes</taxon>
        <taxon>Kitasatosporales</taxon>
        <taxon>Streptomycetaceae</taxon>
        <taxon>Streptomyces</taxon>
    </lineage>
</organism>
<dbReference type="InterPro" id="IPR036188">
    <property type="entry name" value="FAD/NAD-bd_sf"/>
</dbReference>
<name>A0ABP9IHF4_9ACTN</name>
<dbReference type="SUPFAM" id="SSF51905">
    <property type="entry name" value="FAD/NAD(P)-binding domain"/>
    <property type="match status" value="1"/>
</dbReference>
<dbReference type="PRINTS" id="PR00420">
    <property type="entry name" value="RNGMNOXGNASE"/>
</dbReference>
<keyword evidence="6" id="KW-0560">Oxidoreductase</keyword>
<feature type="compositionally biased region" description="Basic and acidic residues" evidence="4">
    <location>
        <begin position="545"/>
        <end position="559"/>
    </location>
</feature>
<evidence type="ECO:0000259" key="5">
    <source>
        <dbReference type="Pfam" id="PF01494"/>
    </source>
</evidence>
<evidence type="ECO:0000256" key="3">
    <source>
        <dbReference type="ARBA" id="ARBA00022827"/>
    </source>
</evidence>
<sequence length="582" mass="61814">MRHTHDDRPAEPRATAGDAIAGDAIAGDAGAPRRAAARPTADPRGVLVVGSGPTGLLLAGDLATAGVPVTVVEKRPHRISNLSRAFVVHARTLEQLDARGLADDLERKGRRLDRLQLFGAFSLSLDTLPSRFNHLLVIPQYEVEKVLVRRAEDAGVRFLYETEVTGLSQDADGVTLTVRRPDGAAAELTAAYVVGADGMRSVVRTAVGLPFPGKSVIRSVVLADVRLDEEPESVLTAAAVGDAFAFLAPFGDGYHRVIGWHRGRDVRDDEPLDLDEVKEITRLALGRDYGMRDARWMSRFHSDERQAPAYRVGRVLLAGDAAHVHTPAGGQGMNTGLQDAANLGWKLAAVLGGHVDAALLDTYQAERHPVGRAVLRSSGGIVRLAMAKYPWTLALRTGLGAFLSHVGPARRRALGRITGIGYAYGAPHGSHPLVGRRVPDLALRSGRLYEALRGGRFVLIAPRPLTAQGRADRLAVERWADGRSTTVLVRPDGYVAWAAESPDAAAVEAALTTALGAPDDRLDGSAGQQTAQQVGELGGPGLVEAGERVGLDGESRPDGLVDQAQSLVGERDLESAPVVRIG</sequence>
<dbReference type="PANTHER" id="PTHR43004">
    <property type="entry name" value="TRK SYSTEM POTASSIUM UPTAKE PROTEIN"/>
    <property type="match status" value="1"/>
</dbReference>
<feature type="compositionally biased region" description="Low complexity" evidence="4">
    <location>
        <begin position="13"/>
        <end position="24"/>
    </location>
</feature>
<dbReference type="GO" id="GO:0004497">
    <property type="term" value="F:monooxygenase activity"/>
    <property type="evidence" value="ECO:0007669"/>
    <property type="project" value="UniProtKB-KW"/>
</dbReference>
<keyword evidence="7" id="KW-1185">Reference proteome</keyword>
<evidence type="ECO:0000256" key="2">
    <source>
        <dbReference type="ARBA" id="ARBA00022630"/>
    </source>
</evidence>
<evidence type="ECO:0000313" key="7">
    <source>
        <dbReference type="Proteomes" id="UP001501759"/>
    </source>
</evidence>
<dbReference type="Gene3D" id="3.50.50.60">
    <property type="entry name" value="FAD/NAD(P)-binding domain"/>
    <property type="match status" value="1"/>
</dbReference>